<reference evidence="2" key="1">
    <citation type="submission" date="2023-04" db="EMBL/GenBank/DDBJ databases">
        <title>Comparative genomic analysis of Cohnella hashimotonis sp. nov., isolated from the International Space Station.</title>
        <authorList>
            <person name="Venkateswaran K."/>
            <person name="Simpson A."/>
        </authorList>
    </citation>
    <scope>NUCLEOTIDE SEQUENCE</scope>
    <source>
        <strain evidence="2">F6_2S_P_1</strain>
    </source>
</reference>
<name>A0ABT6TFV3_9BACL</name>
<evidence type="ECO:0000313" key="3">
    <source>
        <dbReference type="Proteomes" id="UP001161691"/>
    </source>
</evidence>
<evidence type="ECO:0008006" key="4">
    <source>
        <dbReference type="Google" id="ProtNLM"/>
    </source>
</evidence>
<dbReference type="RefSeq" id="WP_282908375.1">
    <property type="nucleotide sequence ID" value="NZ_JAGRPV010000001.1"/>
</dbReference>
<comment type="caution">
    <text evidence="2">The sequence shown here is derived from an EMBL/GenBank/DDBJ whole genome shotgun (WGS) entry which is preliminary data.</text>
</comment>
<dbReference type="Proteomes" id="UP001161691">
    <property type="component" value="Unassembled WGS sequence"/>
</dbReference>
<accession>A0ABT6TFV3</accession>
<sequence>MKMATFVMGGIVGAALTVAIRRSPKWSVAAGMLGRELKNRSFGMKDGAIGKLFDMRSGSTSAHADRRSASASEGSKRNASYAPDTDASDTGKSGLGELASIVSKDRGVREDVNEILAENGQHRI</sequence>
<protein>
    <recommendedName>
        <fullName evidence="4">YtxH domain-containing protein</fullName>
    </recommendedName>
</protein>
<proteinExistence type="predicted"/>
<gene>
    <name evidence="2" type="ORF">KB449_10780</name>
</gene>
<evidence type="ECO:0000313" key="2">
    <source>
        <dbReference type="EMBL" id="MDI4645451.1"/>
    </source>
</evidence>
<organism evidence="2 3">
    <name type="scientific">Cohnella hashimotonis</name>
    <dbReference type="NCBI Taxonomy" id="2826895"/>
    <lineage>
        <taxon>Bacteria</taxon>
        <taxon>Bacillati</taxon>
        <taxon>Bacillota</taxon>
        <taxon>Bacilli</taxon>
        <taxon>Bacillales</taxon>
        <taxon>Paenibacillaceae</taxon>
        <taxon>Cohnella</taxon>
    </lineage>
</organism>
<evidence type="ECO:0000256" key="1">
    <source>
        <dbReference type="SAM" id="MobiDB-lite"/>
    </source>
</evidence>
<feature type="region of interest" description="Disordered" evidence="1">
    <location>
        <begin position="55"/>
        <end position="96"/>
    </location>
</feature>
<dbReference type="EMBL" id="JAGRPV010000001">
    <property type="protein sequence ID" value="MDI4645451.1"/>
    <property type="molecule type" value="Genomic_DNA"/>
</dbReference>
<keyword evidence="3" id="KW-1185">Reference proteome</keyword>